<reference evidence="7" key="1">
    <citation type="submission" date="2022-10" db="EMBL/GenBank/DDBJ databases">
        <title>Chitinophaga sp. nov., isolated from soil.</title>
        <authorList>
            <person name="Jeon C.O."/>
        </authorList>
    </citation>
    <scope>NUCLEOTIDE SEQUENCE</scope>
    <source>
        <strain evidence="7">R8</strain>
    </source>
</reference>
<proteinExistence type="predicted"/>
<evidence type="ECO:0000256" key="4">
    <source>
        <dbReference type="ARBA" id="ARBA00023136"/>
    </source>
</evidence>
<protein>
    <submittedName>
        <fullName evidence="7">FUSC family protein</fullName>
    </submittedName>
</protein>
<evidence type="ECO:0000313" key="8">
    <source>
        <dbReference type="Proteomes" id="UP001162741"/>
    </source>
</evidence>
<keyword evidence="2 5" id="KW-0812">Transmembrane</keyword>
<feature type="transmembrane region" description="Helical" evidence="5">
    <location>
        <begin position="319"/>
        <end position="337"/>
    </location>
</feature>
<feature type="transmembrane region" description="Helical" evidence="5">
    <location>
        <begin position="193"/>
        <end position="212"/>
    </location>
</feature>
<feature type="transmembrane region" description="Helical" evidence="5">
    <location>
        <begin position="150"/>
        <end position="172"/>
    </location>
</feature>
<accession>A0ABY6J667</accession>
<keyword evidence="3 5" id="KW-1133">Transmembrane helix</keyword>
<evidence type="ECO:0000313" key="7">
    <source>
        <dbReference type="EMBL" id="UYQ95178.1"/>
    </source>
</evidence>
<feature type="transmembrane region" description="Helical" evidence="5">
    <location>
        <begin position="286"/>
        <end position="307"/>
    </location>
</feature>
<evidence type="ECO:0000256" key="5">
    <source>
        <dbReference type="SAM" id="Phobius"/>
    </source>
</evidence>
<feature type="transmembrane region" description="Helical" evidence="5">
    <location>
        <begin position="51"/>
        <end position="67"/>
    </location>
</feature>
<gene>
    <name evidence="7" type="ORF">MKQ68_08720</name>
</gene>
<dbReference type="InterPro" id="IPR049453">
    <property type="entry name" value="Memb_transporter_dom"/>
</dbReference>
<feature type="transmembrane region" description="Helical" evidence="5">
    <location>
        <begin position="126"/>
        <end position="144"/>
    </location>
</feature>
<feature type="domain" description="Integral membrane bound transporter" evidence="6">
    <location>
        <begin position="205"/>
        <end position="331"/>
    </location>
</feature>
<feature type="transmembrane region" description="Helical" evidence="5">
    <location>
        <begin position="100"/>
        <end position="119"/>
    </location>
</feature>
<evidence type="ECO:0000256" key="2">
    <source>
        <dbReference type="ARBA" id="ARBA00022692"/>
    </source>
</evidence>
<dbReference type="Pfam" id="PF13515">
    <property type="entry name" value="FUSC_2"/>
    <property type="match status" value="1"/>
</dbReference>
<name>A0ABY6J667_9BACT</name>
<sequence length="366" mass="41143">MKPTIRQIILQEIKTLFELKKTERLWHIPVLASLCVGIPMLAGWYFGRLDYGLLACMGGLVILYLNAGTVAERMITLVACSFGFMASYAIGISFSFNPLLSTLFIGAFAMGVHWVTSYFRLPPPNSFFFIMLAAIGSCAPFHLHTIPNRVGLIGMGTMFACTLAFFYSLYITKRIPAKKPAPLVRKEPYSDTVKSLIVGVFAGISILVPQLLQLDNPYWVPISSMAVMQGVDVRHVWQRSFQRILGTFAGMGLTWALLLFHFNALGICIAILVLQFLVEMLIVRHYALTVFFITPMTVFLAEAGSAMTQDPRVLVELRVLDIVIGSLIGAVGGWFLHHRAIQEQTRRRLRITRYVLLNLRHKTRLR</sequence>
<keyword evidence="4 5" id="KW-0472">Membrane</keyword>
<feature type="transmembrane region" description="Helical" evidence="5">
    <location>
        <begin position="25"/>
        <end position="45"/>
    </location>
</feature>
<organism evidence="7 8">
    <name type="scientific">Chitinophaga horti</name>
    <dbReference type="NCBI Taxonomy" id="2920382"/>
    <lineage>
        <taxon>Bacteria</taxon>
        <taxon>Pseudomonadati</taxon>
        <taxon>Bacteroidota</taxon>
        <taxon>Chitinophagia</taxon>
        <taxon>Chitinophagales</taxon>
        <taxon>Chitinophagaceae</taxon>
        <taxon>Chitinophaga</taxon>
    </lineage>
</organism>
<keyword evidence="8" id="KW-1185">Reference proteome</keyword>
<evidence type="ECO:0000256" key="1">
    <source>
        <dbReference type="ARBA" id="ARBA00004141"/>
    </source>
</evidence>
<feature type="transmembrane region" description="Helical" evidence="5">
    <location>
        <begin position="253"/>
        <end position="274"/>
    </location>
</feature>
<dbReference type="EMBL" id="CP107006">
    <property type="protein sequence ID" value="UYQ95178.1"/>
    <property type="molecule type" value="Genomic_DNA"/>
</dbReference>
<evidence type="ECO:0000259" key="6">
    <source>
        <dbReference type="Pfam" id="PF13515"/>
    </source>
</evidence>
<comment type="subcellular location">
    <subcellularLocation>
        <location evidence="1">Membrane</location>
        <topology evidence="1">Multi-pass membrane protein</topology>
    </subcellularLocation>
</comment>
<evidence type="ECO:0000256" key="3">
    <source>
        <dbReference type="ARBA" id="ARBA00022989"/>
    </source>
</evidence>
<dbReference type="Proteomes" id="UP001162741">
    <property type="component" value="Chromosome"/>
</dbReference>
<dbReference type="RefSeq" id="WP_244837658.1">
    <property type="nucleotide sequence ID" value="NZ_CP107006.1"/>
</dbReference>
<feature type="transmembrane region" description="Helical" evidence="5">
    <location>
        <begin position="74"/>
        <end position="94"/>
    </location>
</feature>